<dbReference type="InterPro" id="IPR043128">
    <property type="entry name" value="Rev_trsase/Diguanyl_cyclase"/>
</dbReference>
<evidence type="ECO:0000313" key="3">
    <source>
        <dbReference type="EMBL" id="MDO3721515.1"/>
    </source>
</evidence>
<feature type="transmembrane region" description="Helical" evidence="1">
    <location>
        <begin position="41"/>
        <end position="60"/>
    </location>
</feature>
<organism evidence="3 4">
    <name type="scientific">Marinobacter suaedae</name>
    <dbReference type="NCBI Taxonomy" id="3057675"/>
    <lineage>
        <taxon>Bacteria</taxon>
        <taxon>Pseudomonadati</taxon>
        <taxon>Pseudomonadota</taxon>
        <taxon>Gammaproteobacteria</taxon>
        <taxon>Pseudomonadales</taxon>
        <taxon>Marinobacteraceae</taxon>
        <taxon>Marinobacter</taxon>
    </lineage>
</organism>
<dbReference type="EMBL" id="JAUMIS010000001">
    <property type="protein sequence ID" value="MDO3721515.1"/>
    <property type="molecule type" value="Genomic_DNA"/>
</dbReference>
<dbReference type="PANTHER" id="PTHR35152">
    <property type="entry name" value="DOMAIN SIGNALLING PROTEIN, PUTATIVE (AFU_ORTHOLOGUE AFUA_5G11310)-RELATED"/>
    <property type="match status" value="1"/>
</dbReference>
<dbReference type="PROSITE" id="PS50924">
    <property type="entry name" value="MHYT"/>
    <property type="match status" value="1"/>
</dbReference>
<proteinExistence type="predicted"/>
<dbReference type="SMART" id="SM00267">
    <property type="entry name" value="GGDEF"/>
    <property type="match status" value="1"/>
</dbReference>
<dbReference type="Pfam" id="PF03707">
    <property type="entry name" value="MHYT"/>
    <property type="match status" value="3"/>
</dbReference>
<evidence type="ECO:0000256" key="1">
    <source>
        <dbReference type="PROSITE-ProRule" id="PRU00244"/>
    </source>
</evidence>
<sequence length="428" mass="46771">MLADYDSSLVTASYVVAVLAAYTALYFGTRLNTARGEERRRWLIGGSLVMGSGVWTMHFVGMRAMPMDVPMSFDILMTGLSWVAAVLASGLALNIISRDRVGVVPFSTAALAMASGIVVMHYLGMYAMRMSQAPIIHSGFLLLSVVIAVLASGAALAICRYLRSVEGGRVVLFQFVAALVMAAAICGMHYTGMLAFMYPEGAVPAADNGLSGQWMGIPLAVASVALLAVALVITVVDVRDRRALDRRKAEENRRVRQMAFVDRLTGLPNRAGLEQTLLDSLARDPDREDQFALIYLDMANFRDLASWLEPDVLDQLAMDVCNTLKEYLPGSAYLARYSSSAFVIVLKDYQRSDYGFLYRRLRQIDETISVAGRPITWRAGQSVYPLTGASSRKLIRAAMVPRPLDQIGHFDKVTADAELTLPGHLGHS</sequence>
<feature type="transmembrane region" description="Helical" evidence="1">
    <location>
        <begin position="103"/>
        <end position="123"/>
    </location>
</feature>
<feature type="transmembrane region" description="Helical" evidence="1">
    <location>
        <begin position="75"/>
        <end position="96"/>
    </location>
</feature>
<evidence type="ECO:0000259" key="2">
    <source>
        <dbReference type="PROSITE" id="PS50924"/>
    </source>
</evidence>
<feature type="transmembrane region" description="Helical" evidence="1">
    <location>
        <begin position="12"/>
        <end position="29"/>
    </location>
</feature>
<keyword evidence="4" id="KW-1185">Reference proteome</keyword>
<feature type="transmembrane region" description="Helical" evidence="1">
    <location>
        <begin position="135"/>
        <end position="159"/>
    </location>
</feature>
<protein>
    <submittedName>
        <fullName evidence="3">MHYT domain-containing protein</fullName>
    </submittedName>
</protein>
<keyword evidence="1" id="KW-1133">Transmembrane helix</keyword>
<dbReference type="PANTHER" id="PTHR35152:SF1">
    <property type="entry name" value="DOMAIN SIGNALLING PROTEIN, PUTATIVE (AFU_ORTHOLOGUE AFUA_5G11310)-RELATED"/>
    <property type="match status" value="1"/>
</dbReference>
<keyword evidence="1" id="KW-0472">Membrane</keyword>
<evidence type="ECO:0000313" key="4">
    <source>
        <dbReference type="Proteomes" id="UP001168640"/>
    </source>
</evidence>
<dbReference type="Gene3D" id="3.30.70.270">
    <property type="match status" value="1"/>
</dbReference>
<dbReference type="InterPro" id="IPR000160">
    <property type="entry name" value="GGDEF_dom"/>
</dbReference>
<dbReference type="InterPro" id="IPR005330">
    <property type="entry name" value="MHYT_dom"/>
</dbReference>
<dbReference type="RefSeq" id="WP_302909390.1">
    <property type="nucleotide sequence ID" value="NZ_JAUMIS010000001.1"/>
</dbReference>
<dbReference type="Proteomes" id="UP001168640">
    <property type="component" value="Unassembled WGS sequence"/>
</dbReference>
<dbReference type="Pfam" id="PF00990">
    <property type="entry name" value="GGDEF"/>
    <property type="match status" value="1"/>
</dbReference>
<dbReference type="SUPFAM" id="SSF55073">
    <property type="entry name" value="Nucleotide cyclase"/>
    <property type="match status" value="1"/>
</dbReference>
<reference evidence="3" key="1">
    <citation type="submission" date="2023-07" db="EMBL/GenBank/DDBJ databases">
        <title>Marinobacter sp. chi1 genome sequencing and assembly.</title>
        <authorList>
            <person name="Park S."/>
        </authorList>
    </citation>
    <scope>NUCLEOTIDE SEQUENCE</scope>
    <source>
        <strain evidence="3">Chi1</strain>
    </source>
</reference>
<feature type="transmembrane region" description="Helical" evidence="1">
    <location>
        <begin position="217"/>
        <end position="238"/>
    </location>
</feature>
<dbReference type="NCBIfam" id="TIGR00254">
    <property type="entry name" value="GGDEF"/>
    <property type="match status" value="1"/>
</dbReference>
<dbReference type="InterPro" id="IPR029787">
    <property type="entry name" value="Nucleotide_cyclase"/>
</dbReference>
<name>A0ABT8VZW1_9GAMM</name>
<feature type="transmembrane region" description="Helical" evidence="1">
    <location>
        <begin position="171"/>
        <end position="197"/>
    </location>
</feature>
<gene>
    <name evidence="3" type="ORF">QVZ43_07245</name>
</gene>
<comment type="caution">
    <text evidence="3">The sequence shown here is derived from an EMBL/GenBank/DDBJ whole genome shotgun (WGS) entry which is preliminary data.</text>
</comment>
<keyword evidence="1" id="KW-0812">Transmembrane</keyword>
<feature type="domain" description="MHYT" evidence="2">
    <location>
        <begin position="5"/>
        <end position="199"/>
    </location>
</feature>
<accession>A0ABT8VZW1</accession>